<sequence>MTTATVRQDGDTLAFGGALERAAIATLWPQLRSAGNGIRRLDLGAVTSVDSAGLALLAELCARTGISEIAGAPAGLAELRAAYRLDPHLAFAS</sequence>
<dbReference type="InterPro" id="IPR058548">
    <property type="entry name" value="MlaB-like_STAS"/>
</dbReference>
<comment type="caution">
    <text evidence="2">The sequence shown here is derived from an EMBL/GenBank/DDBJ whole genome shotgun (WGS) entry which is preliminary data.</text>
</comment>
<dbReference type="EMBL" id="JADLZT010000002">
    <property type="protein sequence ID" value="MBF6023207.1"/>
    <property type="molecule type" value="Genomic_DNA"/>
</dbReference>
<protein>
    <submittedName>
        <fullName evidence="2">STAS domain-containing protein</fullName>
    </submittedName>
</protein>
<dbReference type="InterPro" id="IPR036513">
    <property type="entry name" value="STAS_dom_sf"/>
</dbReference>
<accession>A0ABS0B4A4</accession>
<reference evidence="2 3" key="1">
    <citation type="submission" date="2020-11" db="EMBL/GenBank/DDBJ databases">
        <title>Draft Genome Sequence and Secondary Metabolite Biosynthetic Potential of the Lysobacter niastensis Type strain DSM 18481.</title>
        <authorList>
            <person name="Turrini P."/>
            <person name="Artuso I."/>
            <person name="Tescari M."/>
            <person name="Lugli G.A."/>
            <person name="Frangipani E."/>
            <person name="Ventura M."/>
            <person name="Visca P."/>
        </authorList>
    </citation>
    <scope>NUCLEOTIDE SEQUENCE [LARGE SCALE GENOMIC DNA]</scope>
    <source>
        <strain evidence="2 3">DSM 18481</strain>
    </source>
</reference>
<name>A0ABS0B4A4_9GAMM</name>
<dbReference type="Pfam" id="PF13466">
    <property type="entry name" value="STAS_2"/>
    <property type="match status" value="1"/>
</dbReference>
<evidence type="ECO:0000259" key="1">
    <source>
        <dbReference type="Pfam" id="PF13466"/>
    </source>
</evidence>
<gene>
    <name evidence="2" type="ORF">IU514_04100</name>
</gene>
<organism evidence="2 3">
    <name type="scientific">Lysobacter niastensis</name>
    <dbReference type="NCBI Taxonomy" id="380629"/>
    <lineage>
        <taxon>Bacteria</taxon>
        <taxon>Pseudomonadati</taxon>
        <taxon>Pseudomonadota</taxon>
        <taxon>Gammaproteobacteria</taxon>
        <taxon>Lysobacterales</taxon>
        <taxon>Lysobacteraceae</taxon>
        <taxon>Lysobacter</taxon>
    </lineage>
</organism>
<dbReference type="Proteomes" id="UP001429984">
    <property type="component" value="Unassembled WGS sequence"/>
</dbReference>
<evidence type="ECO:0000313" key="3">
    <source>
        <dbReference type="Proteomes" id="UP001429984"/>
    </source>
</evidence>
<feature type="domain" description="MlaB-like STAS" evidence="1">
    <location>
        <begin position="14"/>
        <end position="86"/>
    </location>
</feature>
<dbReference type="SUPFAM" id="SSF52091">
    <property type="entry name" value="SpoIIaa-like"/>
    <property type="match status" value="1"/>
</dbReference>
<proteinExistence type="predicted"/>
<dbReference type="RefSeq" id="WP_194929801.1">
    <property type="nucleotide sequence ID" value="NZ_JADLZT010000002.1"/>
</dbReference>
<keyword evidence="3" id="KW-1185">Reference proteome</keyword>
<evidence type="ECO:0000313" key="2">
    <source>
        <dbReference type="EMBL" id="MBF6023207.1"/>
    </source>
</evidence>